<dbReference type="RefSeq" id="WP_085252643.1">
    <property type="nucleotide sequence ID" value="NZ_CAJMWI010000001.1"/>
</dbReference>
<reference evidence="2 3" key="1">
    <citation type="submission" date="2016-01" db="EMBL/GenBank/DDBJ databases">
        <title>The new phylogeny of the genus Mycobacterium.</title>
        <authorList>
            <person name="Tarcisio F."/>
            <person name="Conor M."/>
            <person name="Antonella G."/>
            <person name="Elisabetta G."/>
            <person name="Giulia F.S."/>
            <person name="Sara T."/>
            <person name="Anna F."/>
            <person name="Clotilde B."/>
            <person name="Roberto B."/>
            <person name="Veronica D.S."/>
            <person name="Fabio R."/>
            <person name="Monica P."/>
            <person name="Olivier J."/>
            <person name="Enrico T."/>
            <person name="Nicola S."/>
        </authorList>
    </citation>
    <scope>NUCLEOTIDE SEQUENCE [LARGE SCALE GENOMIC DNA]</scope>
    <source>
        <strain evidence="2 3">DSM 45176</strain>
    </source>
</reference>
<sequence>MPVQVGARAGEWLRGGASLTEVIEYQGIPALARPVVESVFGSPSGHVEIVVGCRHGRRPLRDQISTFVDPGLSPRHDRAVGRSQSRWRIGG</sequence>
<dbReference type="EMBL" id="LQPQ01000207">
    <property type="protein sequence ID" value="ORW64052.1"/>
    <property type="molecule type" value="Genomic_DNA"/>
</dbReference>
<evidence type="ECO:0000313" key="3">
    <source>
        <dbReference type="Proteomes" id="UP000193087"/>
    </source>
</evidence>
<gene>
    <name evidence="2" type="ORF">AWC22_03195</name>
</gene>
<feature type="region of interest" description="Disordered" evidence="1">
    <location>
        <begin position="65"/>
        <end position="91"/>
    </location>
</feature>
<protein>
    <submittedName>
        <fullName evidence="2">Uncharacterized protein</fullName>
    </submittedName>
</protein>
<evidence type="ECO:0000313" key="2">
    <source>
        <dbReference type="EMBL" id="ORW64052.1"/>
    </source>
</evidence>
<dbReference type="Proteomes" id="UP000193087">
    <property type="component" value="Unassembled WGS sequence"/>
</dbReference>
<keyword evidence="3" id="KW-1185">Reference proteome</keyword>
<dbReference type="GeneID" id="300112514"/>
<dbReference type="AlphaFoldDB" id="A0A1X2BKB8"/>
<comment type="caution">
    <text evidence="2">The sequence shown here is derived from an EMBL/GenBank/DDBJ whole genome shotgun (WGS) entry which is preliminary data.</text>
</comment>
<accession>A0A1X2BKB8</accession>
<name>A0A1X2BKB8_9MYCO</name>
<proteinExistence type="predicted"/>
<evidence type="ECO:0000256" key="1">
    <source>
        <dbReference type="SAM" id="MobiDB-lite"/>
    </source>
</evidence>
<dbReference type="STRING" id="486698.AWC22_03195"/>
<feature type="compositionally biased region" description="Polar residues" evidence="1">
    <location>
        <begin position="82"/>
        <end position="91"/>
    </location>
</feature>
<organism evidence="2 3">
    <name type="scientific">Mycobacterium riyadhense</name>
    <dbReference type="NCBI Taxonomy" id="486698"/>
    <lineage>
        <taxon>Bacteria</taxon>
        <taxon>Bacillati</taxon>
        <taxon>Actinomycetota</taxon>
        <taxon>Actinomycetes</taxon>
        <taxon>Mycobacteriales</taxon>
        <taxon>Mycobacteriaceae</taxon>
        <taxon>Mycobacterium</taxon>
    </lineage>
</organism>